<feature type="signal peptide" evidence="1">
    <location>
        <begin position="1"/>
        <end position="35"/>
    </location>
</feature>
<comment type="caution">
    <text evidence="2">The sequence shown here is derived from an EMBL/GenBank/DDBJ whole genome shotgun (WGS) entry which is preliminary data.</text>
</comment>
<evidence type="ECO:0000256" key="1">
    <source>
        <dbReference type="SAM" id="SignalP"/>
    </source>
</evidence>
<dbReference type="EMBL" id="JAEINI020000009">
    <property type="protein sequence ID" value="MCB5227694.1"/>
    <property type="molecule type" value="Genomic_DNA"/>
</dbReference>
<gene>
    <name evidence="2" type="ORF">JAO78_012815</name>
</gene>
<feature type="chain" id="PRO_5045601036" description="DUF2946 domain-containing protein" evidence="1">
    <location>
        <begin position="36"/>
        <end position="138"/>
    </location>
</feature>
<accession>A0ABS8C5S2</accession>
<dbReference type="RefSeq" id="WP_226751757.1">
    <property type="nucleotide sequence ID" value="NZ_JAEINI020000009.1"/>
</dbReference>
<evidence type="ECO:0008006" key="4">
    <source>
        <dbReference type="Google" id="ProtNLM"/>
    </source>
</evidence>
<name>A0ABS8C5S2_9ALTE</name>
<dbReference type="Proteomes" id="UP000633814">
    <property type="component" value="Unassembled WGS sequence"/>
</dbReference>
<evidence type="ECO:0000313" key="3">
    <source>
        <dbReference type="Proteomes" id="UP000633814"/>
    </source>
</evidence>
<protein>
    <recommendedName>
        <fullName evidence="4">DUF2946 domain-containing protein</fullName>
    </recommendedName>
</protein>
<organism evidence="2 3">
    <name type="scientific">Alishewanella maricola</name>
    <dbReference type="NCBI Taxonomy" id="2795740"/>
    <lineage>
        <taxon>Bacteria</taxon>
        <taxon>Pseudomonadati</taxon>
        <taxon>Pseudomonadota</taxon>
        <taxon>Gammaproteobacteria</taxon>
        <taxon>Alteromonadales</taxon>
        <taxon>Alteromonadaceae</taxon>
        <taxon>Alishewanella</taxon>
    </lineage>
</organism>
<sequence length="138" mass="15016">MLSTLVKRQKLWTVPLLVSLAFSWCLMLCQNVAQAATVTSAAIEQTTPPCHSAANRDDAAEMPLSSSQPLASQQHCSGCDNQAASAEPVQLAFSAIFITWQKLSAVEFLSTAIPVSQLHTPPPKRRLPLYLSNNQLRI</sequence>
<reference evidence="2 3" key="1">
    <citation type="submission" date="2021-10" db="EMBL/GenBank/DDBJ databases">
        <title>Alishewanella koreense sp. nov. isolated from seawater of southwestern coast in South Korea and the proposal for the reclassification of Rheinheimera perlucida and Rheinheimera tuosuensis as Arsukibacterium perlucida and Arsukibacterium tuosuensis.</title>
        <authorList>
            <person name="Kim K.H."/>
            <person name="Ruan W."/>
            <person name="Kim K.R."/>
            <person name="Baek J.H."/>
            <person name="Jeon C.O."/>
        </authorList>
    </citation>
    <scope>NUCLEOTIDE SEQUENCE [LARGE SCALE GENOMIC DNA]</scope>
    <source>
        <strain evidence="2 3">16-MA</strain>
    </source>
</reference>
<evidence type="ECO:0000313" key="2">
    <source>
        <dbReference type="EMBL" id="MCB5227694.1"/>
    </source>
</evidence>
<proteinExistence type="predicted"/>
<keyword evidence="3" id="KW-1185">Reference proteome</keyword>
<keyword evidence="1" id="KW-0732">Signal</keyword>